<evidence type="ECO:0000256" key="2">
    <source>
        <dbReference type="PROSITE-ProRule" id="PRU00708"/>
    </source>
</evidence>
<evidence type="ECO:0000313" key="3">
    <source>
        <dbReference type="EMBL" id="CAL0300179.1"/>
    </source>
</evidence>
<evidence type="ECO:0000313" key="4">
    <source>
        <dbReference type="Proteomes" id="UP001497480"/>
    </source>
</evidence>
<dbReference type="FunFam" id="1.25.40.10:FF:000073">
    <property type="entry name" value="Pentatricopeptide repeat-containing protein chloroplastic"/>
    <property type="match status" value="2"/>
</dbReference>
<dbReference type="InterPro" id="IPR046960">
    <property type="entry name" value="PPR_At4g14850-like_plant"/>
</dbReference>
<feature type="repeat" description="PPR" evidence="2">
    <location>
        <begin position="272"/>
        <end position="302"/>
    </location>
</feature>
<feature type="repeat" description="PPR" evidence="2">
    <location>
        <begin position="97"/>
        <end position="131"/>
    </location>
</feature>
<proteinExistence type="predicted"/>
<dbReference type="InterPro" id="IPR002885">
    <property type="entry name" value="PPR_rpt"/>
</dbReference>
<dbReference type="GO" id="GO:0009451">
    <property type="term" value="P:RNA modification"/>
    <property type="evidence" value="ECO:0007669"/>
    <property type="project" value="InterPro"/>
</dbReference>
<dbReference type="PANTHER" id="PTHR47926:SF394">
    <property type="entry name" value="REPEAT-LIKE SUPERFAMILY PROTEIN, PUTATIVE-RELATED"/>
    <property type="match status" value="1"/>
</dbReference>
<feature type="repeat" description="PPR" evidence="2">
    <location>
        <begin position="171"/>
        <end position="201"/>
    </location>
</feature>
<feature type="repeat" description="PPR" evidence="2">
    <location>
        <begin position="540"/>
        <end position="575"/>
    </location>
</feature>
<dbReference type="Pfam" id="PF01535">
    <property type="entry name" value="PPR"/>
    <property type="match status" value="7"/>
</dbReference>
<dbReference type="GO" id="GO:0003723">
    <property type="term" value="F:RNA binding"/>
    <property type="evidence" value="ECO:0007669"/>
    <property type="project" value="InterPro"/>
</dbReference>
<dbReference type="Proteomes" id="UP001497480">
    <property type="component" value="Unassembled WGS sequence"/>
</dbReference>
<dbReference type="Gene3D" id="1.25.40.10">
    <property type="entry name" value="Tetratricopeptide repeat domain"/>
    <property type="match status" value="4"/>
</dbReference>
<dbReference type="EMBL" id="CAXHTB010000001">
    <property type="protein sequence ID" value="CAL0300179.1"/>
    <property type="molecule type" value="Genomic_DNA"/>
</dbReference>
<name>A0AAV1VTG4_LUPLU</name>
<feature type="repeat" description="PPR" evidence="2">
    <location>
        <begin position="202"/>
        <end position="236"/>
    </location>
</feature>
<dbReference type="InterPro" id="IPR046848">
    <property type="entry name" value="E_motif"/>
</dbReference>
<dbReference type="FunFam" id="1.25.40.10:FF:001785">
    <property type="entry name" value="Putative pentatricopeptide repeat-containing protein At3g01580"/>
    <property type="match status" value="1"/>
</dbReference>
<feature type="repeat" description="PPR" evidence="2">
    <location>
        <begin position="505"/>
        <end position="539"/>
    </location>
</feature>
<reference evidence="3 4" key="1">
    <citation type="submission" date="2024-03" db="EMBL/GenBank/DDBJ databases">
        <authorList>
            <person name="Martinez-Hernandez J."/>
        </authorList>
    </citation>
    <scope>NUCLEOTIDE SEQUENCE [LARGE SCALE GENOMIC DNA]</scope>
</reference>
<evidence type="ECO:0008006" key="5">
    <source>
        <dbReference type="Google" id="ProtNLM"/>
    </source>
</evidence>
<gene>
    <name evidence="3" type="ORF">LLUT_LOCUS1239</name>
</gene>
<keyword evidence="4" id="KW-1185">Reference proteome</keyword>
<accession>A0AAV1VTG4</accession>
<dbReference type="Pfam" id="PF13041">
    <property type="entry name" value="PPR_2"/>
    <property type="match status" value="2"/>
</dbReference>
<dbReference type="FunFam" id="1.25.40.10:FF:000682">
    <property type="entry name" value="Pentatricopeptide repeat-containing protein At3g16610"/>
    <property type="match status" value="1"/>
</dbReference>
<organism evidence="3 4">
    <name type="scientific">Lupinus luteus</name>
    <name type="common">European yellow lupine</name>
    <dbReference type="NCBI Taxonomy" id="3873"/>
    <lineage>
        <taxon>Eukaryota</taxon>
        <taxon>Viridiplantae</taxon>
        <taxon>Streptophyta</taxon>
        <taxon>Embryophyta</taxon>
        <taxon>Tracheophyta</taxon>
        <taxon>Spermatophyta</taxon>
        <taxon>Magnoliopsida</taxon>
        <taxon>eudicotyledons</taxon>
        <taxon>Gunneridae</taxon>
        <taxon>Pentapetalae</taxon>
        <taxon>rosids</taxon>
        <taxon>fabids</taxon>
        <taxon>Fabales</taxon>
        <taxon>Fabaceae</taxon>
        <taxon>Papilionoideae</taxon>
        <taxon>50 kb inversion clade</taxon>
        <taxon>genistoids sensu lato</taxon>
        <taxon>core genistoids</taxon>
        <taxon>Genisteae</taxon>
        <taxon>Lupinus</taxon>
    </lineage>
</organism>
<dbReference type="AlphaFoldDB" id="A0AAV1VTG4"/>
<feature type="repeat" description="PPR" evidence="2">
    <location>
        <begin position="303"/>
        <end position="337"/>
    </location>
</feature>
<dbReference type="NCBIfam" id="TIGR00756">
    <property type="entry name" value="PPR"/>
    <property type="match status" value="5"/>
</dbReference>
<dbReference type="PANTHER" id="PTHR47926">
    <property type="entry name" value="PENTATRICOPEPTIDE REPEAT-CONTAINING PROTEIN"/>
    <property type="match status" value="1"/>
</dbReference>
<protein>
    <recommendedName>
        <fullName evidence="5">Pentatricopeptide repeat-containing protein</fullName>
    </recommendedName>
</protein>
<comment type="caution">
    <text evidence="3">The sequence shown here is derived from an EMBL/GenBank/DDBJ whole genome shotgun (WGS) entry which is preliminary data.</text>
</comment>
<dbReference type="InterPro" id="IPR011990">
    <property type="entry name" value="TPR-like_helical_dom_sf"/>
</dbReference>
<dbReference type="PROSITE" id="PS51375">
    <property type="entry name" value="PPR"/>
    <property type="match status" value="7"/>
</dbReference>
<dbReference type="Pfam" id="PF20431">
    <property type="entry name" value="E_motif"/>
    <property type="match status" value="1"/>
</dbReference>
<keyword evidence="1" id="KW-0677">Repeat</keyword>
<evidence type="ECO:0000256" key="1">
    <source>
        <dbReference type="ARBA" id="ARBA00022737"/>
    </source>
</evidence>
<sequence length="732" mass="82186">MFGTRLRKNHILTITTHNLVPYTTTANNITISSLFHHLNSPPNLLVARKLHAILVVLGFFHPNSPHKSLPSQLCNVYVNFGSLQHASLTFTNLPNKTNVAWNAMLRGLVDVGHFTQAIQFYHSMLEKGVTPDNYTYPLVLKACSFLHSLELGRWVQHTIQFHHLNYKVKPNVYVLCAMIDMFVKCGSLEDARKLFDEMPVKDLASWTAMICGAVWNGECLEAVSMFRRMRLQGLKPDSVILASVLPVCGRLEDVKLGMTFQGCALRSGFDSDLYVSNALIDMYCKCGDPLEAHRVLSNMVYRDTVSWSTMISGYSQNCLYKESYQLYIKMVDIGLKTNAIVATSVLPALGKLKLLKQGKEMHNYVIKEGLVSDVVVGSALIDMYANCGSIREAESAFEYISDKDIMVWNSLIVGYNLVGQFESVFLTFRRIWEAEQNPNSITLISVLPICTRLGALRQGKEIHGYATKRGLGLNASIGNSLIDMYSKCGFLELGVKVFNQMLIKNTVTYNTMISACGTHGLAEKGLAFYEQMRVSGIRPNNVTFIALLSTCSHAGLVERGWLLYNSMIRDYGIEPDMEHYSCMVDLLGRAGDIDGAYKFITKMPVMPDANVLGSLLGACRLHNKVELAELLAQHIFQLNSHDSGHYVLLSNLYASGKRWEDMSKVRRMMKDKDLEKKPGSSWVQVGHRIYVFHAKSTFHPEFGKIEETLDSLLLVMKGEDKYAGRSQDLFQC</sequence>